<dbReference type="InterPro" id="IPR014940">
    <property type="entry name" value="BAAT_C"/>
</dbReference>
<dbReference type="ESTHER" id="solus-q43mm3">
    <property type="family name" value="Acyl-CoA_Thioesterase"/>
</dbReference>
<dbReference type="Gene3D" id="2.60.40.2240">
    <property type="entry name" value="Acyl-CoA thioester hydrolase/BAAT N-terminal domain"/>
    <property type="match status" value="1"/>
</dbReference>
<dbReference type="HOGENOM" id="CLU_029849_4_0_0"/>
<dbReference type="EMBL" id="CP000473">
    <property type="protein sequence ID" value="ABJ84138.1"/>
    <property type="molecule type" value="Genomic_DNA"/>
</dbReference>
<feature type="domain" description="BAAT/Acyl-CoA thioester hydrolase C-terminal" evidence="5">
    <location>
        <begin position="211"/>
        <end position="409"/>
    </location>
</feature>
<name>Q022G2_SOLUE</name>
<dbReference type="OrthoDB" id="139592at2"/>
<dbReference type="PANTHER" id="PTHR10824">
    <property type="entry name" value="ACYL-COENZYME A THIOESTERASE-RELATED"/>
    <property type="match status" value="1"/>
</dbReference>
<dbReference type="GO" id="GO:0006637">
    <property type="term" value="P:acyl-CoA metabolic process"/>
    <property type="evidence" value="ECO:0007669"/>
    <property type="project" value="InterPro"/>
</dbReference>
<dbReference type="KEGG" id="sus:Acid_3161"/>
<feature type="active site" description="Charge relay system" evidence="2">
    <location>
        <position position="240"/>
    </location>
</feature>
<dbReference type="PANTHER" id="PTHR10824:SF4">
    <property type="entry name" value="ACYL-COENZYME A THIOESTERASE 1-LIKE"/>
    <property type="match status" value="1"/>
</dbReference>
<dbReference type="InterPro" id="IPR042490">
    <property type="entry name" value="Thio_Ohase/BAAT_N"/>
</dbReference>
<proteinExistence type="inferred from homology"/>
<dbReference type="InterPro" id="IPR029058">
    <property type="entry name" value="AB_hydrolase_fold"/>
</dbReference>
<organism evidence="6">
    <name type="scientific">Solibacter usitatus (strain Ellin6076)</name>
    <dbReference type="NCBI Taxonomy" id="234267"/>
    <lineage>
        <taxon>Bacteria</taxon>
        <taxon>Pseudomonadati</taxon>
        <taxon>Acidobacteriota</taxon>
        <taxon>Terriglobia</taxon>
        <taxon>Bryobacterales</taxon>
        <taxon>Solibacteraceae</taxon>
        <taxon>Candidatus Solibacter</taxon>
    </lineage>
</organism>
<feature type="active site" description="Charge relay system" evidence="2">
    <location>
        <position position="324"/>
    </location>
</feature>
<dbReference type="GO" id="GO:0006631">
    <property type="term" value="P:fatty acid metabolic process"/>
    <property type="evidence" value="ECO:0007669"/>
    <property type="project" value="TreeGrafter"/>
</dbReference>
<dbReference type="Pfam" id="PF04775">
    <property type="entry name" value="Bile_Hydr_Trans"/>
    <property type="match status" value="1"/>
</dbReference>
<keyword evidence="6" id="KW-0378">Hydrolase</keyword>
<evidence type="ECO:0000259" key="4">
    <source>
        <dbReference type="Pfam" id="PF04775"/>
    </source>
</evidence>
<dbReference type="Pfam" id="PF08840">
    <property type="entry name" value="BAAT_C"/>
    <property type="match status" value="1"/>
</dbReference>
<feature type="region of interest" description="Disordered" evidence="3">
    <location>
        <begin position="375"/>
        <end position="395"/>
    </location>
</feature>
<evidence type="ECO:0000256" key="3">
    <source>
        <dbReference type="SAM" id="MobiDB-lite"/>
    </source>
</evidence>
<comment type="similarity">
    <text evidence="1">Belongs to the C/M/P thioester hydrolase family.</text>
</comment>
<feature type="active site" description="Charge relay system" evidence="2">
    <location>
        <position position="359"/>
    </location>
</feature>
<dbReference type="PIRSF" id="PIRSF016521">
    <property type="entry name" value="Acyl-CoA_hydro"/>
    <property type="match status" value="1"/>
</dbReference>
<protein>
    <submittedName>
        <fullName evidence="6">Palmitoyl-CoA hydrolase</fullName>
        <ecNumber evidence="6">3.1.2.2</ecNumber>
    </submittedName>
</protein>
<evidence type="ECO:0000256" key="1">
    <source>
        <dbReference type="ARBA" id="ARBA00006538"/>
    </source>
</evidence>
<dbReference type="SUPFAM" id="SSF53474">
    <property type="entry name" value="alpha/beta-Hydrolases"/>
    <property type="match status" value="1"/>
</dbReference>
<gene>
    <name evidence="6" type="ordered locus">Acid_3161</name>
</gene>
<dbReference type="eggNOG" id="COG1073">
    <property type="taxonomic scope" value="Bacteria"/>
</dbReference>
<dbReference type="GO" id="GO:0047617">
    <property type="term" value="F:fatty acyl-CoA hydrolase activity"/>
    <property type="evidence" value="ECO:0007669"/>
    <property type="project" value="TreeGrafter"/>
</dbReference>
<evidence type="ECO:0000259" key="5">
    <source>
        <dbReference type="Pfam" id="PF08840"/>
    </source>
</evidence>
<sequence precursor="true">MRILIACGIAVCAAAQTIDVTPPKVMMDEAVAVKVSGLAANEHATIRAELTDGGGQQWASQAEYAADENGVIDVLRRAPVAGSYKELSPMGLVWSMMPASKHVSTYQPPRDLGPQTIEFTLMRKNEKLAKARLEQTTLAEGVRRRVVREGPLRGVIFAPPGEGRHPGVLVVGGSNGGLPAKQAAWLAAHGFAALALAYFRYEDLPQQLEDIPLEYFGRALEWMAQQKEIAPDHLAVMGTSRGGELALQLGSMFPSIRAVVAYVPADVRYASCCLMKGTAAWTWQGQALPYLAPRFGRPPELVARAAIEAERTHGPILMISGEDDHLWRSWEMADNVVARLKRAHFPYRFENLKYPHAGHSAGRPGIQPAWHGAVHNPTSVRENDLGGSAKGDAQSTLDSMPKVIEFLTASTRE</sequence>
<dbReference type="STRING" id="234267.Acid_3161"/>
<feature type="domain" description="Acyl-CoA thioester hydrolase/bile acid-CoA amino acid N-acetyltransferase" evidence="4">
    <location>
        <begin position="28"/>
        <end position="149"/>
    </location>
</feature>
<evidence type="ECO:0000256" key="2">
    <source>
        <dbReference type="PIRSR" id="PIRSR016521-1"/>
    </source>
</evidence>
<evidence type="ECO:0000313" key="6">
    <source>
        <dbReference type="EMBL" id="ABJ84138.1"/>
    </source>
</evidence>
<dbReference type="InParanoid" id="Q022G2"/>
<dbReference type="InterPro" id="IPR016662">
    <property type="entry name" value="Acyl-CoA_thioEstase_long-chain"/>
</dbReference>
<dbReference type="Gene3D" id="3.40.50.1820">
    <property type="entry name" value="alpha/beta hydrolase"/>
    <property type="match status" value="1"/>
</dbReference>
<reference evidence="6" key="1">
    <citation type="submission" date="2006-10" db="EMBL/GenBank/DDBJ databases">
        <title>Complete sequence of Solibacter usitatus Ellin6076.</title>
        <authorList>
            <consortium name="US DOE Joint Genome Institute"/>
            <person name="Copeland A."/>
            <person name="Lucas S."/>
            <person name="Lapidus A."/>
            <person name="Barry K."/>
            <person name="Detter J.C."/>
            <person name="Glavina del Rio T."/>
            <person name="Hammon N."/>
            <person name="Israni S."/>
            <person name="Dalin E."/>
            <person name="Tice H."/>
            <person name="Pitluck S."/>
            <person name="Thompson L.S."/>
            <person name="Brettin T."/>
            <person name="Bruce D."/>
            <person name="Han C."/>
            <person name="Tapia R."/>
            <person name="Gilna P."/>
            <person name="Schmutz J."/>
            <person name="Larimer F."/>
            <person name="Land M."/>
            <person name="Hauser L."/>
            <person name="Kyrpides N."/>
            <person name="Mikhailova N."/>
            <person name="Janssen P.H."/>
            <person name="Kuske C.R."/>
            <person name="Richardson P."/>
        </authorList>
    </citation>
    <scope>NUCLEOTIDE SEQUENCE</scope>
    <source>
        <strain evidence="6">Ellin6076</strain>
    </source>
</reference>
<dbReference type="InterPro" id="IPR006862">
    <property type="entry name" value="Thio_Ohase/aa_AcTrfase"/>
</dbReference>
<accession>Q022G2</accession>
<dbReference type="AlphaFoldDB" id="Q022G2"/>
<dbReference type="EC" id="3.1.2.2" evidence="6"/>